<evidence type="ECO:0008006" key="3">
    <source>
        <dbReference type="Google" id="ProtNLM"/>
    </source>
</evidence>
<keyword evidence="2" id="KW-1185">Reference proteome</keyword>
<dbReference type="AlphaFoldDB" id="A0A7J9N2V6"/>
<accession>A0A7J9N2V6</accession>
<protein>
    <recommendedName>
        <fullName evidence="3">O-methyltransferase domain-containing protein</fullName>
    </recommendedName>
</protein>
<dbReference type="Gene3D" id="3.40.50.150">
    <property type="entry name" value="Vaccinia Virus protein VP39"/>
    <property type="match status" value="1"/>
</dbReference>
<proteinExistence type="predicted"/>
<dbReference type="EMBL" id="JABFAF010268089">
    <property type="protein sequence ID" value="MBA0877406.1"/>
    <property type="molecule type" value="Genomic_DNA"/>
</dbReference>
<evidence type="ECO:0000313" key="2">
    <source>
        <dbReference type="Proteomes" id="UP000593576"/>
    </source>
</evidence>
<sequence>MLGMAMMAHTDIGKERTLKEWSYVLRQSGFTRFTVNPIRAVQSVSKLIL</sequence>
<name>A0A7J9N2V6_GOSSC</name>
<gene>
    <name evidence="1" type="ORF">Goshw_016309</name>
</gene>
<dbReference type="Proteomes" id="UP000593576">
    <property type="component" value="Unassembled WGS sequence"/>
</dbReference>
<feature type="non-terminal residue" evidence="1">
    <location>
        <position position="49"/>
    </location>
</feature>
<reference evidence="1 2" key="1">
    <citation type="journal article" date="2019" name="Genome Biol. Evol.">
        <title>Insights into the evolution of the New World diploid cottons (Gossypium, subgenus Houzingenia) based on genome sequencing.</title>
        <authorList>
            <person name="Grover C.E."/>
            <person name="Arick M.A. 2nd"/>
            <person name="Thrash A."/>
            <person name="Conover J.L."/>
            <person name="Sanders W.S."/>
            <person name="Peterson D.G."/>
            <person name="Frelichowski J.E."/>
            <person name="Scheffler J.A."/>
            <person name="Scheffler B.E."/>
            <person name="Wendel J.F."/>
        </authorList>
    </citation>
    <scope>NUCLEOTIDE SEQUENCE [LARGE SCALE GENOMIC DNA]</scope>
    <source>
        <strain evidence="1">1</strain>
        <tissue evidence="1">Leaf</tissue>
    </source>
</reference>
<dbReference type="OrthoDB" id="1606438at2759"/>
<comment type="caution">
    <text evidence="1">The sequence shown here is derived from an EMBL/GenBank/DDBJ whole genome shotgun (WGS) entry which is preliminary data.</text>
</comment>
<dbReference type="InterPro" id="IPR029063">
    <property type="entry name" value="SAM-dependent_MTases_sf"/>
</dbReference>
<organism evidence="1 2">
    <name type="scientific">Gossypium schwendimanii</name>
    <name type="common">Cotton</name>
    <dbReference type="NCBI Taxonomy" id="34291"/>
    <lineage>
        <taxon>Eukaryota</taxon>
        <taxon>Viridiplantae</taxon>
        <taxon>Streptophyta</taxon>
        <taxon>Embryophyta</taxon>
        <taxon>Tracheophyta</taxon>
        <taxon>Spermatophyta</taxon>
        <taxon>Magnoliopsida</taxon>
        <taxon>eudicotyledons</taxon>
        <taxon>Gunneridae</taxon>
        <taxon>Pentapetalae</taxon>
        <taxon>rosids</taxon>
        <taxon>malvids</taxon>
        <taxon>Malvales</taxon>
        <taxon>Malvaceae</taxon>
        <taxon>Malvoideae</taxon>
        <taxon>Gossypium</taxon>
    </lineage>
</organism>
<evidence type="ECO:0000313" key="1">
    <source>
        <dbReference type="EMBL" id="MBA0877406.1"/>
    </source>
</evidence>